<dbReference type="PROSITE" id="PS00211">
    <property type="entry name" value="ABC_TRANSPORTER_1"/>
    <property type="match status" value="2"/>
</dbReference>
<evidence type="ECO:0000256" key="10">
    <source>
        <dbReference type="SAM" id="Phobius"/>
    </source>
</evidence>
<evidence type="ECO:0000256" key="4">
    <source>
        <dbReference type="ARBA" id="ARBA00022692"/>
    </source>
</evidence>
<dbReference type="FunCoup" id="G0MHM9">
    <property type="interactions" value="104"/>
</dbReference>
<feature type="domain" description="ABC transmembrane type-1" evidence="12">
    <location>
        <begin position="711"/>
        <end position="997"/>
    </location>
</feature>
<name>G0MHM9_CAEBE</name>
<evidence type="ECO:0000256" key="9">
    <source>
        <dbReference type="ARBA" id="ARBA00023136"/>
    </source>
</evidence>
<dbReference type="InterPro" id="IPR036640">
    <property type="entry name" value="ABC1_TM_sf"/>
</dbReference>
<feature type="domain" description="ABC transmembrane type-1" evidence="12">
    <location>
        <begin position="44"/>
        <end position="337"/>
    </location>
</feature>
<dbReference type="Gene3D" id="1.20.1560.10">
    <property type="entry name" value="ABC transporter type 1, transmembrane domain"/>
    <property type="match status" value="1"/>
</dbReference>
<dbReference type="FunFam" id="3.40.50.300:FF:000916">
    <property type="entry name" value="ABC transporter B family member 9"/>
    <property type="match status" value="1"/>
</dbReference>
<keyword evidence="4 10" id="KW-0812">Transmembrane</keyword>
<dbReference type="GO" id="GO:0090374">
    <property type="term" value="P:oligopeptide export from mitochondrion"/>
    <property type="evidence" value="ECO:0007669"/>
    <property type="project" value="TreeGrafter"/>
</dbReference>
<keyword evidence="14" id="KW-1185">Reference proteome</keyword>
<evidence type="ECO:0000313" key="14">
    <source>
        <dbReference type="Proteomes" id="UP000008068"/>
    </source>
</evidence>
<dbReference type="PANTHER" id="PTHR43394:SF11">
    <property type="entry name" value="ATP-BINDING CASSETTE TRANSPORTER"/>
    <property type="match status" value="1"/>
</dbReference>
<dbReference type="SMART" id="SM00382">
    <property type="entry name" value="AAA"/>
    <property type="match status" value="2"/>
</dbReference>
<proteinExistence type="inferred from homology"/>
<evidence type="ECO:0000256" key="2">
    <source>
        <dbReference type="ARBA" id="ARBA00007577"/>
    </source>
</evidence>
<dbReference type="InterPro" id="IPR027417">
    <property type="entry name" value="P-loop_NTPase"/>
</dbReference>
<evidence type="ECO:0000256" key="1">
    <source>
        <dbReference type="ARBA" id="ARBA00004141"/>
    </source>
</evidence>
<keyword evidence="5" id="KW-0677">Repeat</keyword>
<evidence type="ECO:0000313" key="13">
    <source>
        <dbReference type="EMBL" id="EGT59434.1"/>
    </source>
</evidence>
<dbReference type="Pfam" id="PF00005">
    <property type="entry name" value="ABC_tran"/>
    <property type="match status" value="2"/>
</dbReference>
<gene>
    <name evidence="13" type="ORF">CAEBREN_29992</name>
</gene>
<dbReference type="CDD" id="cd03249">
    <property type="entry name" value="ABC_MTABC3_MDL1_MDL2"/>
    <property type="match status" value="1"/>
</dbReference>
<feature type="transmembrane region" description="Helical" evidence="10">
    <location>
        <begin position="119"/>
        <end position="144"/>
    </location>
</feature>
<dbReference type="InParanoid" id="G0MHM9"/>
<dbReference type="Proteomes" id="UP000008068">
    <property type="component" value="Unassembled WGS sequence"/>
</dbReference>
<dbReference type="Pfam" id="PF00664">
    <property type="entry name" value="ABC_membrane"/>
    <property type="match status" value="2"/>
</dbReference>
<dbReference type="AlphaFoldDB" id="G0MHM9"/>
<dbReference type="PROSITE" id="PS50929">
    <property type="entry name" value="ABC_TM1F"/>
    <property type="match status" value="2"/>
</dbReference>
<dbReference type="GO" id="GO:0016887">
    <property type="term" value="F:ATP hydrolysis activity"/>
    <property type="evidence" value="ECO:0007669"/>
    <property type="project" value="InterPro"/>
</dbReference>
<evidence type="ECO:0000256" key="6">
    <source>
        <dbReference type="ARBA" id="ARBA00022741"/>
    </source>
</evidence>
<keyword evidence="6" id="KW-0547">Nucleotide-binding</keyword>
<evidence type="ECO:0000256" key="7">
    <source>
        <dbReference type="ARBA" id="ARBA00022840"/>
    </source>
</evidence>
<dbReference type="PANTHER" id="PTHR43394">
    <property type="entry name" value="ATP-DEPENDENT PERMEASE MDL1, MITOCHONDRIAL"/>
    <property type="match status" value="1"/>
</dbReference>
<dbReference type="GO" id="GO:0015421">
    <property type="term" value="F:ABC-type oligopeptide transporter activity"/>
    <property type="evidence" value="ECO:0007669"/>
    <property type="project" value="TreeGrafter"/>
</dbReference>
<dbReference type="InterPro" id="IPR017871">
    <property type="entry name" value="ABC_transporter-like_CS"/>
</dbReference>
<feature type="domain" description="ABC transporter" evidence="11">
    <location>
        <begin position="1031"/>
        <end position="1268"/>
    </location>
</feature>
<feature type="transmembrane region" description="Helical" evidence="10">
    <location>
        <begin position="707"/>
        <end position="731"/>
    </location>
</feature>
<dbReference type="eggNOG" id="KOG0055">
    <property type="taxonomic scope" value="Eukaryota"/>
</dbReference>
<keyword evidence="8 10" id="KW-1133">Transmembrane helix</keyword>
<dbReference type="FunFam" id="1.20.1560.10:FF:000265">
    <property type="entry name" value="p-GlycoProtein related"/>
    <property type="match status" value="1"/>
</dbReference>
<dbReference type="CDD" id="cd18578">
    <property type="entry name" value="ABC_6TM_Pgp_ABCB1_D2_like"/>
    <property type="match status" value="1"/>
</dbReference>
<dbReference type="SUPFAM" id="SSF90123">
    <property type="entry name" value="ABC transporter transmembrane region"/>
    <property type="match status" value="2"/>
</dbReference>
<feature type="domain" description="ABC transporter" evidence="11">
    <location>
        <begin position="407"/>
        <end position="647"/>
    </location>
</feature>
<dbReference type="FunFam" id="3.40.50.300:FF:000836">
    <property type="entry name" value="ABC transporter B family member 25"/>
    <property type="match status" value="1"/>
</dbReference>
<evidence type="ECO:0000256" key="5">
    <source>
        <dbReference type="ARBA" id="ARBA00022737"/>
    </source>
</evidence>
<evidence type="ECO:0000259" key="12">
    <source>
        <dbReference type="PROSITE" id="PS50929"/>
    </source>
</evidence>
<dbReference type="OrthoDB" id="6500128at2759"/>
<comment type="similarity">
    <text evidence="2">Belongs to the ABC transporter superfamily. ABCB family. Multidrug resistance exporter (TC 3.A.1.201) subfamily.</text>
</comment>
<keyword evidence="7" id="KW-0067">ATP-binding</keyword>
<dbReference type="InterPro" id="IPR011527">
    <property type="entry name" value="ABC1_TM_dom"/>
</dbReference>
<feature type="transmembrane region" description="Helical" evidence="10">
    <location>
        <begin position="306"/>
        <end position="327"/>
    </location>
</feature>
<keyword evidence="3" id="KW-0813">Transport</keyword>
<evidence type="ECO:0000256" key="8">
    <source>
        <dbReference type="ARBA" id="ARBA00022989"/>
    </source>
</evidence>
<comment type="subcellular location">
    <subcellularLocation>
        <location evidence="1">Membrane</location>
        <topology evidence="1">Multi-pass membrane protein</topology>
    </subcellularLocation>
</comment>
<feature type="transmembrane region" description="Helical" evidence="10">
    <location>
        <begin position="830"/>
        <end position="850"/>
    </location>
</feature>
<evidence type="ECO:0000259" key="11">
    <source>
        <dbReference type="PROSITE" id="PS50893"/>
    </source>
</evidence>
<feature type="transmembrane region" description="Helical" evidence="10">
    <location>
        <begin position="932"/>
        <end position="952"/>
    </location>
</feature>
<keyword evidence="9 10" id="KW-0472">Membrane</keyword>
<dbReference type="Gene3D" id="3.40.50.300">
    <property type="entry name" value="P-loop containing nucleotide triphosphate hydrolases"/>
    <property type="match status" value="2"/>
</dbReference>
<dbReference type="CDD" id="cd18577">
    <property type="entry name" value="ABC_6TM_Pgp_ABCB1_D1_like"/>
    <property type="match status" value="1"/>
</dbReference>
<feature type="transmembrane region" description="Helical" evidence="10">
    <location>
        <begin position="339"/>
        <end position="359"/>
    </location>
</feature>
<organism evidence="14">
    <name type="scientific">Caenorhabditis brenneri</name>
    <name type="common">Nematode worm</name>
    <dbReference type="NCBI Taxonomy" id="135651"/>
    <lineage>
        <taxon>Eukaryota</taxon>
        <taxon>Metazoa</taxon>
        <taxon>Ecdysozoa</taxon>
        <taxon>Nematoda</taxon>
        <taxon>Chromadorea</taxon>
        <taxon>Rhabditida</taxon>
        <taxon>Rhabditina</taxon>
        <taxon>Rhabditomorpha</taxon>
        <taxon>Rhabditoidea</taxon>
        <taxon>Rhabditidae</taxon>
        <taxon>Peloderinae</taxon>
        <taxon>Caenorhabditis</taxon>
    </lineage>
</organism>
<dbReference type="GO" id="GO:0005743">
    <property type="term" value="C:mitochondrial inner membrane"/>
    <property type="evidence" value="ECO:0007669"/>
    <property type="project" value="TreeGrafter"/>
</dbReference>
<dbReference type="InterPro" id="IPR039421">
    <property type="entry name" value="Type_1_exporter"/>
</dbReference>
<dbReference type="PROSITE" id="PS50893">
    <property type="entry name" value="ABC_TRANSPORTER_2"/>
    <property type="match status" value="2"/>
</dbReference>
<dbReference type="GO" id="GO:0005524">
    <property type="term" value="F:ATP binding"/>
    <property type="evidence" value="ECO:0007669"/>
    <property type="project" value="UniProtKB-KW"/>
</dbReference>
<feature type="transmembrane region" description="Helical" evidence="10">
    <location>
        <begin position="751"/>
        <end position="774"/>
    </location>
</feature>
<feature type="transmembrane region" description="Helical" evidence="10">
    <location>
        <begin position="972"/>
        <end position="992"/>
    </location>
</feature>
<sequence length="1278" mass="142946">MEENSEHFSSPLLLQENEKKSSNLLNFIRVIYKCTSCFEKLLFFLGIIFSLLTGLCQPFMSYTFGEVSQVLVTITSAINNKTMGKSAYQISFKGSSSLISDPADLEKAYEIFEHDMNTVILHFFLCGCAYFSFGSLQFSIMKYVGDNTTYRVRKQYISRLLRKDAQYFDSMSTGHLSTILNDNLERFREVFNEKIALIIAFMTDFTVGTALAFYTDWKLASYGIFFSLGIAFSGFINSASMMKTTNGQNTHYGNAGSIAFQTLGSFKTVCSLNGQRQEIERYTKELKAGEKYGVQRAFFYSISRGVTYFFCNALNTVVLYFGANMIYDGSLKPATVVRINYSQLFHFLLFGAFCLSEALPHISRLAGAISSTAPIAEMLTRVWFFDDNEIERDEDEADDGVEINGRIAFKDVRFSYPTRPDAQVLKGISFDVNNGECIALVGASGSGKSTVVQLLLHYYNIESGSILIDGRELNDINLKKLRRVIGVVSQEPVLFNTTIEENIRFGNPSATLPEIYGALRKANAYDFVCAFPKGIKTIVGERGTQLSGGQKQRIAIARTLVRNPKILLLDEATSALDNESEHVVQKALENKYVFLSTVDHNCLICPVLQIVEVGNHAELISKQGVYNDLVQAQLLDSHDDQNELPPLAARQLSHELSPLHSYSFQRSTSTDAGVHDDDMERLLDELTKEGAKKSSLREIVKMCRPDYCILFLAVFGSAIQGVSYPILAQLIVRTYQGYAMEGEDVLTYGHFWALSFMFLAVFRPLTLYLQYYYFGKLAEQLSTRLRVKSFKHMLSLPCAFYDDPNHSPTKLSNRLNSDSSNVKAAVDDRLGCVIMTLVAISIAVATASVYCWKMTLEVLMFFPLLYLAEYCYEAATENAIAEDSIAFENSNRTAIEALENVRTVRALNLEDKVMSLITNHLQKIHNSYFKRALIQGAANGLSMSCFLFVYSISFKFGTYLALRKEVQPMDTYLVLMTLSMTANMAGSAAAYLPDYKKAIHAAGLIFHLFTFPATMPYESKDGKKNIEKGEIVGENLQFHYEQRPDKMILDGVNLKVESGKTLALVGPSGCGKSTIISLLERFYHATDGEIKIDGENVEDINLHHLRSNLALVSQEPTLFNCTIRENLLYGLTRTIPQLEIEKALQTANAFHFVYQFPQGLDTIVGERGAQLSGGQKQRIAIARAILRNPKVLLLDEATSALDSDSEKVVQNALDTASERLSTVVVAHRLSTVVNADSIAVLKNGKVAEQGTHEELLRQRNIYWRLVQKQGIQVQAPTD</sequence>
<feature type="transmembrane region" description="Helical" evidence="10">
    <location>
        <begin position="220"/>
        <end position="239"/>
    </location>
</feature>
<dbReference type="EMBL" id="GL379795">
    <property type="protein sequence ID" value="EGT59434.1"/>
    <property type="molecule type" value="Genomic_DNA"/>
</dbReference>
<accession>G0MHM9</accession>
<protein>
    <submittedName>
        <fullName evidence="13">Uncharacterized protein</fullName>
    </submittedName>
</protein>
<dbReference type="InterPro" id="IPR003439">
    <property type="entry name" value="ABC_transporter-like_ATP-bd"/>
</dbReference>
<evidence type="ECO:0000256" key="3">
    <source>
        <dbReference type="ARBA" id="ARBA00022448"/>
    </source>
</evidence>
<dbReference type="FunFam" id="1.20.1560.10:FF:000437">
    <property type="entry name" value="Protein CBR-PGP-7"/>
    <property type="match status" value="1"/>
</dbReference>
<dbReference type="HOGENOM" id="CLU_000604_17_2_1"/>
<dbReference type="STRING" id="135651.G0MHM9"/>
<dbReference type="SUPFAM" id="SSF52540">
    <property type="entry name" value="P-loop containing nucleoside triphosphate hydrolases"/>
    <property type="match status" value="2"/>
</dbReference>
<feature type="transmembrane region" description="Helical" evidence="10">
    <location>
        <begin position="195"/>
        <end position="214"/>
    </location>
</feature>
<feature type="transmembrane region" description="Helical" evidence="10">
    <location>
        <begin position="41"/>
        <end position="60"/>
    </location>
</feature>
<reference evidence="14" key="1">
    <citation type="submission" date="2011-07" db="EMBL/GenBank/DDBJ databases">
        <authorList>
            <consortium name="Caenorhabditis brenneri Sequencing and Analysis Consortium"/>
            <person name="Wilson R.K."/>
        </authorList>
    </citation>
    <scope>NUCLEOTIDE SEQUENCE [LARGE SCALE GENOMIC DNA]</scope>
    <source>
        <strain evidence="14">PB2801</strain>
    </source>
</reference>
<dbReference type="InterPro" id="IPR003593">
    <property type="entry name" value="AAA+_ATPase"/>
</dbReference>